<proteinExistence type="predicted"/>
<feature type="compositionally biased region" description="Basic and acidic residues" evidence="1">
    <location>
        <begin position="44"/>
        <end position="53"/>
    </location>
</feature>
<dbReference type="RefSeq" id="XP_022491934.1">
    <property type="nucleotide sequence ID" value="XM_022628523.1"/>
</dbReference>
<evidence type="ECO:0000313" key="2">
    <source>
        <dbReference type="EMBL" id="OGE56506.1"/>
    </source>
</evidence>
<dbReference type="GeneID" id="34573257"/>
<gene>
    <name evidence="2" type="ORF">PENARI_c003G07449</name>
</gene>
<evidence type="ECO:0000313" key="3">
    <source>
        <dbReference type="Proteomes" id="UP000177622"/>
    </source>
</evidence>
<dbReference type="AlphaFoldDB" id="A0A1F5LTV4"/>
<feature type="compositionally biased region" description="Basic and acidic residues" evidence="1">
    <location>
        <begin position="9"/>
        <end position="20"/>
    </location>
</feature>
<accession>A0A1F5LTV4</accession>
<name>A0A1F5LTV4_PENAI</name>
<feature type="compositionally biased region" description="Polar residues" evidence="1">
    <location>
        <begin position="65"/>
        <end position="80"/>
    </location>
</feature>
<comment type="caution">
    <text evidence="2">The sequence shown here is derived from an EMBL/GenBank/DDBJ whole genome shotgun (WGS) entry which is preliminary data.</text>
</comment>
<dbReference type="EMBL" id="LXJU01000003">
    <property type="protein sequence ID" value="OGE56506.1"/>
    <property type="molecule type" value="Genomic_DNA"/>
</dbReference>
<feature type="compositionally biased region" description="Basic and acidic residues" evidence="1">
    <location>
        <begin position="128"/>
        <end position="139"/>
    </location>
</feature>
<dbReference type="Proteomes" id="UP000177622">
    <property type="component" value="Unassembled WGS sequence"/>
</dbReference>
<feature type="region of interest" description="Disordered" evidence="1">
    <location>
        <begin position="1"/>
        <end position="139"/>
    </location>
</feature>
<reference evidence="2 3" key="1">
    <citation type="journal article" date="2016" name="Sci. Rep.">
        <title>Penicillium arizonense, a new, genome sequenced fungal species, reveals a high chemical diversity in secreted metabolites.</title>
        <authorList>
            <person name="Grijseels S."/>
            <person name="Nielsen J.C."/>
            <person name="Randelovic M."/>
            <person name="Nielsen J."/>
            <person name="Nielsen K.F."/>
            <person name="Workman M."/>
            <person name="Frisvad J.C."/>
        </authorList>
    </citation>
    <scope>NUCLEOTIDE SEQUENCE [LARGE SCALE GENOMIC DNA]</scope>
    <source>
        <strain evidence="2 3">CBS 141311</strain>
    </source>
</reference>
<evidence type="ECO:0000256" key="1">
    <source>
        <dbReference type="SAM" id="MobiDB-lite"/>
    </source>
</evidence>
<keyword evidence="3" id="KW-1185">Reference proteome</keyword>
<sequence>MSEATFHTTRQDLRKPESKVSRSHHGKTPADSDVSKMKSIIDQNTDKPAEIENAKANLPLPNQPPTASDWNSLDQRTTAVGSGRFELPPDNSGLREGATAGSSARVDGQELHQSTAPGNKLGRQGVEGLDHLPSDATSR</sequence>
<protein>
    <submittedName>
        <fullName evidence="2">Uncharacterized protein</fullName>
    </submittedName>
</protein>
<organism evidence="2 3">
    <name type="scientific">Penicillium arizonense</name>
    <dbReference type="NCBI Taxonomy" id="1835702"/>
    <lineage>
        <taxon>Eukaryota</taxon>
        <taxon>Fungi</taxon>
        <taxon>Dikarya</taxon>
        <taxon>Ascomycota</taxon>
        <taxon>Pezizomycotina</taxon>
        <taxon>Eurotiomycetes</taxon>
        <taxon>Eurotiomycetidae</taxon>
        <taxon>Eurotiales</taxon>
        <taxon>Aspergillaceae</taxon>
        <taxon>Penicillium</taxon>
    </lineage>
</organism>
<dbReference type="OrthoDB" id="3913483at2759"/>